<name>A0A2W7C905_9HYPH</name>
<keyword evidence="2" id="KW-1185">Reference proteome</keyword>
<organism evidence="1 2">
    <name type="scientific">Mesorhizobium kowhaii</name>
    <dbReference type="NCBI Taxonomy" id="1300272"/>
    <lineage>
        <taxon>Bacteria</taxon>
        <taxon>Pseudomonadati</taxon>
        <taxon>Pseudomonadota</taxon>
        <taxon>Alphaproteobacteria</taxon>
        <taxon>Hyphomicrobiales</taxon>
        <taxon>Phyllobacteriaceae</taxon>
        <taxon>Mesorhizobium</taxon>
    </lineage>
</organism>
<protein>
    <submittedName>
        <fullName evidence="1">Uncharacterized protein</fullName>
    </submittedName>
</protein>
<gene>
    <name evidence="1" type="ORF">B5V02_06615</name>
</gene>
<evidence type="ECO:0000313" key="1">
    <source>
        <dbReference type="EMBL" id="PZV39615.1"/>
    </source>
</evidence>
<dbReference type="Proteomes" id="UP000248616">
    <property type="component" value="Unassembled WGS sequence"/>
</dbReference>
<proteinExistence type="predicted"/>
<sequence length="60" mass="6351">MKDSARLTDLSCSSVDLEPCLSGLAKRGFDGAGAMAGRLGLPFETAGWRLHRGHHAGGRR</sequence>
<comment type="caution">
    <text evidence="1">The sequence shown here is derived from an EMBL/GenBank/DDBJ whole genome shotgun (WGS) entry which is preliminary data.</text>
</comment>
<evidence type="ECO:0000313" key="2">
    <source>
        <dbReference type="Proteomes" id="UP000248616"/>
    </source>
</evidence>
<dbReference type="EMBL" id="MZXV01000013">
    <property type="protein sequence ID" value="PZV39615.1"/>
    <property type="molecule type" value="Genomic_DNA"/>
</dbReference>
<accession>A0A2W7C905</accession>
<reference evidence="2" key="1">
    <citation type="submission" date="2017-03" db="EMBL/GenBank/DDBJ databases">
        <authorList>
            <person name="Safronova V.I."/>
            <person name="Sazanova A.L."/>
            <person name="Chirak E.R."/>
        </authorList>
    </citation>
    <scope>NUCLEOTIDE SEQUENCE [LARGE SCALE GENOMIC DNA]</scope>
    <source>
        <strain evidence="2">Ach-343</strain>
    </source>
</reference>
<dbReference type="AlphaFoldDB" id="A0A2W7C905"/>